<dbReference type="RefSeq" id="WP_104518930.1">
    <property type="nucleotide sequence ID" value="NZ_NHRY01000114.1"/>
</dbReference>
<comment type="caution">
    <text evidence="1">The sequence shown here is derived from an EMBL/GenBank/DDBJ whole genome shotgun (WGS) entry which is preliminary data.</text>
</comment>
<dbReference type="AlphaFoldDB" id="A0A2S6NI71"/>
<dbReference type="Pfam" id="PF05133">
    <property type="entry name" value="SPP1_portal"/>
    <property type="match status" value="1"/>
</dbReference>
<dbReference type="Proteomes" id="UP000239724">
    <property type="component" value="Unassembled WGS sequence"/>
</dbReference>
<evidence type="ECO:0000313" key="2">
    <source>
        <dbReference type="Proteomes" id="UP000239724"/>
    </source>
</evidence>
<dbReference type="OrthoDB" id="7240946at2"/>
<reference evidence="1 2" key="1">
    <citation type="journal article" date="2018" name="Arch. Microbiol.">
        <title>New insights into the metabolic potential of the phototrophic purple bacterium Rhodopila globiformis DSM 161(T) from its draft genome sequence and evidence for a vanadium-dependent nitrogenase.</title>
        <authorList>
            <person name="Imhoff J.F."/>
            <person name="Rahn T."/>
            <person name="Kunzel S."/>
            <person name="Neulinger S.C."/>
        </authorList>
    </citation>
    <scope>NUCLEOTIDE SEQUENCE [LARGE SCALE GENOMIC DNA]</scope>
    <source>
        <strain evidence="1 2">DSM 161</strain>
    </source>
</reference>
<evidence type="ECO:0000313" key="1">
    <source>
        <dbReference type="EMBL" id="PPQ34323.1"/>
    </source>
</evidence>
<proteinExistence type="predicted"/>
<name>A0A2S6NI71_RHOGL</name>
<dbReference type="InterPro" id="IPR021145">
    <property type="entry name" value="Portal_protein_SPP1_Gp6-like"/>
</dbReference>
<keyword evidence="2" id="KW-1185">Reference proteome</keyword>
<protein>
    <recommendedName>
        <fullName evidence="3">Phage portal protein</fullName>
    </recommendedName>
</protein>
<organism evidence="1 2">
    <name type="scientific">Rhodopila globiformis</name>
    <name type="common">Rhodopseudomonas globiformis</name>
    <dbReference type="NCBI Taxonomy" id="1071"/>
    <lineage>
        <taxon>Bacteria</taxon>
        <taxon>Pseudomonadati</taxon>
        <taxon>Pseudomonadota</taxon>
        <taxon>Alphaproteobacteria</taxon>
        <taxon>Acetobacterales</taxon>
        <taxon>Acetobacteraceae</taxon>
        <taxon>Rhodopila</taxon>
    </lineage>
</organism>
<accession>A0A2S6NI71</accession>
<gene>
    <name evidence="1" type="ORF">CCS01_11150</name>
</gene>
<dbReference type="EMBL" id="NHRY01000114">
    <property type="protein sequence ID" value="PPQ34323.1"/>
    <property type="molecule type" value="Genomic_DNA"/>
</dbReference>
<evidence type="ECO:0008006" key="3">
    <source>
        <dbReference type="Google" id="ProtNLM"/>
    </source>
</evidence>
<sequence length="468" mass="51752">MFDTLCELVPRDPDYPDRVRRLSTLGRVLNGTLYDALPYHFHEERGPGGEYIPLRQRRPSVRYPLCRIVVEDSVSLLFSEGHFPSIDSNDARIRDVFAGIIKETRLNFVMTEAAIRGAVGSVVLLLRVLQGRIFVEVLDTLYLTPQWDPQAPDTLASVDERYKVSGADLIANGYEIDDPDAQYWFARRWDQSSETWFQPVRVGSTVAPVIDDTRTVSHKLGAVPIVWIKNLPGLPSTGYPCDGACTFAAAMHTQIEIDYQLSQVGRGLKYSSDPTLLLKDPAFVDGDLVKGAGNALVVSEKGDARLLEIGGTASSAVIEYVRTLRELALESVHGNRASPERMSAAQSGRALELLNQGLIWLADNMRTSYGEAGLLQLARLIVRASQVYPLAVFGQEIAPLDMTASLSLKWPRWYPTTADDRQKDVQSLTALVAAGCISRETAARTIAASYDIEHFSEEVNFSEVDETS</sequence>